<keyword evidence="2" id="KW-1185">Reference proteome</keyword>
<organism evidence="1 2">
    <name type="scientific">Araneus ventricosus</name>
    <name type="common">Orbweaver spider</name>
    <name type="synonym">Epeira ventricosa</name>
    <dbReference type="NCBI Taxonomy" id="182803"/>
    <lineage>
        <taxon>Eukaryota</taxon>
        <taxon>Metazoa</taxon>
        <taxon>Ecdysozoa</taxon>
        <taxon>Arthropoda</taxon>
        <taxon>Chelicerata</taxon>
        <taxon>Arachnida</taxon>
        <taxon>Araneae</taxon>
        <taxon>Araneomorphae</taxon>
        <taxon>Entelegynae</taxon>
        <taxon>Araneoidea</taxon>
        <taxon>Araneidae</taxon>
        <taxon>Araneus</taxon>
    </lineage>
</organism>
<accession>A0A4Y2SER1</accession>
<sequence>MIGDKRDRIRELGFRRIIKAINLASKRKSIRSFQPPRISFLATDYIEMIRWNTTTLSPPHLLRRFTNQEICSKVQSGGTAAVWNFDKFHVTPKQ</sequence>
<reference evidence="1 2" key="1">
    <citation type="journal article" date="2019" name="Sci. Rep.">
        <title>Orb-weaving spider Araneus ventricosus genome elucidates the spidroin gene catalogue.</title>
        <authorList>
            <person name="Kono N."/>
            <person name="Nakamura H."/>
            <person name="Ohtoshi R."/>
            <person name="Moran D.A.P."/>
            <person name="Shinohara A."/>
            <person name="Yoshida Y."/>
            <person name="Fujiwara M."/>
            <person name="Mori M."/>
            <person name="Tomita M."/>
            <person name="Arakawa K."/>
        </authorList>
    </citation>
    <scope>NUCLEOTIDE SEQUENCE [LARGE SCALE GENOMIC DNA]</scope>
</reference>
<protein>
    <submittedName>
        <fullName evidence="1">Uncharacterized protein</fullName>
    </submittedName>
</protein>
<gene>
    <name evidence="1" type="ORF">AVEN_139485_1</name>
</gene>
<evidence type="ECO:0000313" key="2">
    <source>
        <dbReference type="Proteomes" id="UP000499080"/>
    </source>
</evidence>
<dbReference type="OrthoDB" id="6771835at2759"/>
<dbReference type="Proteomes" id="UP000499080">
    <property type="component" value="Unassembled WGS sequence"/>
</dbReference>
<proteinExistence type="predicted"/>
<comment type="caution">
    <text evidence="1">The sequence shown here is derived from an EMBL/GenBank/DDBJ whole genome shotgun (WGS) entry which is preliminary data.</text>
</comment>
<dbReference type="EMBL" id="BGPR01021435">
    <property type="protein sequence ID" value="GBN86724.1"/>
    <property type="molecule type" value="Genomic_DNA"/>
</dbReference>
<dbReference type="AlphaFoldDB" id="A0A4Y2SER1"/>
<name>A0A4Y2SER1_ARAVE</name>
<dbReference type="PANTHER" id="PTHR46409:SF1">
    <property type="entry name" value="HTH PSQ-TYPE DOMAIN-CONTAINING PROTEIN"/>
    <property type="match status" value="1"/>
</dbReference>
<evidence type="ECO:0000313" key="1">
    <source>
        <dbReference type="EMBL" id="GBN86724.1"/>
    </source>
</evidence>
<dbReference type="PANTHER" id="PTHR46409">
    <property type="entry name" value="HTH PSQ-TYPE DOMAIN-CONTAINING PROTEIN"/>
    <property type="match status" value="1"/>
</dbReference>